<feature type="region of interest" description="Disordered" evidence="1">
    <location>
        <begin position="1"/>
        <end position="22"/>
    </location>
</feature>
<evidence type="ECO:0000313" key="3">
    <source>
        <dbReference type="Proteomes" id="UP000228528"/>
    </source>
</evidence>
<dbReference type="Proteomes" id="UP000228528">
    <property type="component" value="Unassembled WGS sequence"/>
</dbReference>
<protein>
    <recommendedName>
        <fullName evidence="4">DUF4116 domain-containing protein</fullName>
    </recommendedName>
</protein>
<reference evidence="3" key="1">
    <citation type="submission" date="2017-09" db="EMBL/GenBank/DDBJ databases">
        <title>Depth-based differentiation of microbial function through sediment-hosted aquifers and enrichment of novel symbionts in the deep terrestrial subsurface.</title>
        <authorList>
            <person name="Probst A.J."/>
            <person name="Ladd B."/>
            <person name="Jarett J.K."/>
            <person name="Geller-Mcgrath D.E."/>
            <person name="Sieber C.M.K."/>
            <person name="Emerson J.B."/>
            <person name="Anantharaman K."/>
            <person name="Thomas B.C."/>
            <person name="Malmstrom R."/>
            <person name="Stieglmeier M."/>
            <person name="Klingl A."/>
            <person name="Woyke T."/>
            <person name="Ryan C.M."/>
            <person name="Banfield J.F."/>
        </authorList>
    </citation>
    <scope>NUCLEOTIDE SEQUENCE [LARGE SCALE GENOMIC DNA]</scope>
</reference>
<evidence type="ECO:0000313" key="2">
    <source>
        <dbReference type="EMBL" id="PIR77712.1"/>
    </source>
</evidence>
<feature type="region of interest" description="Disordered" evidence="1">
    <location>
        <begin position="337"/>
        <end position="372"/>
    </location>
</feature>
<dbReference type="AlphaFoldDB" id="A0A2M6P1V5"/>
<organism evidence="2 3">
    <name type="scientific">Candidatus Magasanikbacteria bacterium CG10_big_fil_rev_8_21_14_0_10_38_6</name>
    <dbReference type="NCBI Taxonomy" id="1974647"/>
    <lineage>
        <taxon>Bacteria</taxon>
        <taxon>Candidatus Magasanikiibacteriota</taxon>
    </lineage>
</organism>
<comment type="caution">
    <text evidence="2">The sequence shown here is derived from an EMBL/GenBank/DDBJ whole genome shotgun (WGS) entry which is preliminary data.</text>
</comment>
<proteinExistence type="predicted"/>
<evidence type="ECO:0000256" key="1">
    <source>
        <dbReference type="SAM" id="MobiDB-lite"/>
    </source>
</evidence>
<dbReference type="EMBL" id="PFBW01000040">
    <property type="protein sequence ID" value="PIR77712.1"/>
    <property type="molecule type" value="Genomic_DNA"/>
</dbReference>
<accession>A0A2M6P1V5</accession>
<evidence type="ECO:0008006" key="4">
    <source>
        <dbReference type="Google" id="ProtNLM"/>
    </source>
</evidence>
<feature type="non-terminal residue" evidence="2">
    <location>
        <position position="597"/>
    </location>
</feature>
<sequence length="597" mass="68524">MKEEDAGHQGELLDSNELTTEQKDELRNQMALENDRIKVANNIPQQEEKRTWRDLGILAGLNNARNELLRDAFDTAKNYQEVVKQFVSSITHKFTEEQTARWIKNTDAENQNNAEKNVLAALDGIKENAKQGDLEMAMTMQKDLKEYTEEPVRFYTKIKKEQKLNTDKKNYTPRQQAIESQLQKLRGDMLNGDLQAAIDKEEKIKQFCEQFKEGLTDDIRKKYVHNDAPEKQRKREQQIQGIANQIDQALQAGNIDQAEKLKQDFENTVGMYDRYVKSLEKKYLADINKKKKRTDVEQQVLHAVSTIRSKLAIGRLDEIDPFIQDMEDYLEPIREQKAKQEKQTDTPEKTVETNQPEKIDEPNEKKPEKNTEQVEMTTKKMIEQYIQGNIEPQTLNQILTHESSPIADALLQELGGDPAIVKKAFIDMLSKAIIPLADIYAIMKGVDDRDLVMAAVNEQPGILRDQYKYTYTAEGKPIREETKRIVPSYFLDDIGVMENAIKKDPEILLLAEDSIRDHLLENKNIAKTMIQTNGGNLEYTTEFQDDEGMVADALDTSNSAIRYASQRLRDNENLIRKSITASGVQEKVPGSNFQYAS</sequence>
<name>A0A2M6P1V5_9BACT</name>
<gene>
    <name evidence="2" type="ORF">COU30_00930</name>
</gene>